<dbReference type="Pfam" id="PF01497">
    <property type="entry name" value="Peripla_BP_2"/>
    <property type="match status" value="1"/>
</dbReference>
<dbReference type="PANTHER" id="PTHR30535:SF34">
    <property type="entry name" value="MOLYBDATE-BINDING PROTEIN MOLA"/>
    <property type="match status" value="1"/>
</dbReference>
<feature type="domain" description="Fe/B12 periplasmic-binding" evidence="1">
    <location>
        <begin position="68"/>
        <end position="348"/>
    </location>
</feature>
<organism evidence="2 3">
    <name type="scientific">Leadbettera azotonutricia (strain ATCC BAA-888 / DSM 13862 / ZAS-9)</name>
    <name type="common">Treponema azotonutricium</name>
    <dbReference type="NCBI Taxonomy" id="545695"/>
    <lineage>
        <taxon>Bacteria</taxon>
        <taxon>Pseudomonadati</taxon>
        <taxon>Spirochaetota</taxon>
        <taxon>Spirochaetia</taxon>
        <taxon>Spirochaetales</taxon>
        <taxon>Breznakiellaceae</taxon>
        <taxon>Leadbettera</taxon>
    </lineage>
</organism>
<accession>F5Y728</accession>
<keyword evidence="3" id="KW-1185">Reference proteome</keyword>
<reference evidence="2 3" key="2">
    <citation type="journal article" date="2011" name="ISME J.">
        <title>RNA-seq reveals cooperative metabolic interactions between two termite-gut spirochete species in co-culture.</title>
        <authorList>
            <person name="Rosenthal A.Z."/>
            <person name="Matson E.G."/>
            <person name="Eldar A."/>
            <person name="Leadbetter J.R."/>
        </authorList>
    </citation>
    <scope>NUCLEOTIDE SEQUENCE [LARGE SCALE GENOMIC DNA]</scope>
    <source>
        <strain evidence="3">ATCC BAA-888 / DSM 13862 / ZAS-9</strain>
    </source>
</reference>
<dbReference type="OrthoDB" id="368509at2"/>
<reference evidence="3" key="1">
    <citation type="submission" date="2009-12" db="EMBL/GenBank/DDBJ databases">
        <title>Complete sequence of Treponema azotonutricium strain ZAS-9.</title>
        <authorList>
            <person name="Tetu S.G."/>
            <person name="Matson E."/>
            <person name="Ren Q."/>
            <person name="Seshadri R."/>
            <person name="Elbourne L."/>
            <person name="Hassan K.A."/>
            <person name="Durkin A."/>
            <person name="Radune D."/>
            <person name="Mohamoud Y."/>
            <person name="Shay R."/>
            <person name="Jin S."/>
            <person name="Zhang X."/>
            <person name="Lucey K."/>
            <person name="Ballor N.R."/>
            <person name="Ottesen E."/>
            <person name="Rosenthal R."/>
            <person name="Allen A."/>
            <person name="Leadbetter J.R."/>
            <person name="Paulsen I.T."/>
        </authorList>
    </citation>
    <scope>NUCLEOTIDE SEQUENCE [LARGE SCALE GENOMIC DNA]</scope>
    <source>
        <strain evidence="3">ATCC BAA-888 / DSM 13862 / ZAS-9</strain>
    </source>
</reference>
<dbReference type="Gene3D" id="3.40.50.1980">
    <property type="entry name" value="Nitrogenase molybdenum iron protein domain"/>
    <property type="match status" value="2"/>
</dbReference>
<dbReference type="EMBL" id="CP001841">
    <property type="protein sequence ID" value="AEF81854.1"/>
    <property type="molecule type" value="Genomic_DNA"/>
</dbReference>
<dbReference type="AlphaFoldDB" id="F5Y728"/>
<dbReference type="InterPro" id="IPR002491">
    <property type="entry name" value="ABC_transptr_periplasmic_BD"/>
</dbReference>
<evidence type="ECO:0000313" key="2">
    <source>
        <dbReference type="EMBL" id="AEF81854.1"/>
    </source>
</evidence>
<dbReference type="PANTHER" id="PTHR30535">
    <property type="entry name" value="VITAMIN B12-BINDING PROTEIN"/>
    <property type="match status" value="1"/>
</dbReference>
<evidence type="ECO:0000259" key="1">
    <source>
        <dbReference type="PROSITE" id="PS50983"/>
    </source>
</evidence>
<dbReference type="FunCoup" id="F5Y728">
    <property type="interactions" value="103"/>
</dbReference>
<dbReference type="PROSITE" id="PS50983">
    <property type="entry name" value="FE_B12_PBP"/>
    <property type="match status" value="1"/>
</dbReference>
<dbReference type="Gene3D" id="1.20.58.2180">
    <property type="match status" value="1"/>
</dbReference>
<dbReference type="KEGG" id="taz:TREAZ_1168"/>
<dbReference type="SUPFAM" id="SSF53807">
    <property type="entry name" value="Helical backbone' metal receptor"/>
    <property type="match status" value="1"/>
</dbReference>
<evidence type="ECO:0000313" key="3">
    <source>
        <dbReference type="Proteomes" id="UP000009222"/>
    </source>
</evidence>
<dbReference type="eggNOG" id="COG0614">
    <property type="taxonomic scope" value="Bacteria"/>
</dbReference>
<dbReference type="HOGENOM" id="CLU_038034_13_1_12"/>
<dbReference type="STRING" id="545695.TREAZ_1168"/>
<protein>
    <submittedName>
        <fullName evidence="2">Periplasmic binding protein</fullName>
    </submittedName>
</protein>
<dbReference type="InParanoid" id="F5Y728"/>
<sequence>MIKRMMVKKYILGMILIILLGVPLFARGSAQGIRQPLPSRPEIPPGWKPFTIIDMGGREALIERPVQRVYAINLIGDTFIRAIDISKAAGWANPYTRDEKRYMGKYAQLPMLGGWMGSSPTANLEELVKADIDVIFVTAAALKIGPAEHSMADTIQSQTGITTVLISNNLYDTGNALRLMGKVMELEERGELLAAYCDTELAKMETALAKISEKERKRIYYAEGIQGLHTDPSGSSHAQIFDFMRAINVADVEEFTGNGMHGQGAVSLEQVIAWDPEIILRNTTMTQANPSAAVQAILQNPDWAGIKAVKERKVYLTPLLPTNWVDRPPSINRILGMKWLANLFYPDHFSFDMRSEAKEYFRLFYNLELNNEELDHILGNN</sequence>
<dbReference type="Proteomes" id="UP000009222">
    <property type="component" value="Chromosome"/>
</dbReference>
<gene>
    <name evidence="2" type="ordered locus">TREAZ_1168</name>
</gene>
<proteinExistence type="predicted"/>
<name>F5Y728_LEAAZ</name>
<dbReference type="InterPro" id="IPR050902">
    <property type="entry name" value="ABC_Transporter_SBP"/>
</dbReference>